<dbReference type="InterPro" id="IPR036291">
    <property type="entry name" value="NAD(P)-bd_dom_sf"/>
</dbReference>
<dbReference type="PRINTS" id="PR00080">
    <property type="entry name" value="SDRFAMILY"/>
</dbReference>
<evidence type="ECO:0000259" key="4">
    <source>
        <dbReference type="SMART" id="SM00822"/>
    </source>
</evidence>
<dbReference type="Pfam" id="PF13561">
    <property type="entry name" value="adh_short_C2"/>
    <property type="match status" value="1"/>
</dbReference>
<evidence type="ECO:0000256" key="3">
    <source>
        <dbReference type="ARBA" id="ARBA00023027"/>
    </source>
</evidence>
<dbReference type="AlphaFoldDB" id="A0A1Y6EG46"/>
<proteinExistence type="inferred from homology"/>
<evidence type="ECO:0000256" key="1">
    <source>
        <dbReference type="ARBA" id="ARBA00006484"/>
    </source>
</evidence>
<dbReference type="PRINTS" id="PR00081">
    <property type="entry name" value="GDHRDH"/>
</dbReference>
<organism evidence="5 6">
    <name type="scientific">Devosia lucknowensis</name>
    <dbReference type="NCBI Taxonomy" id="1096929"/>
    <lineage>
        <taxon>Bacteria</taxon>
        <taxon>Pseudomonadati</taxon>
        <taxon>Pseudomonadota</taxon>
        <taxon>Alphaproteobacteria</taxon>
        <taxon>Hyphomicrobiales</taxon>
        <taxon>Devosiaceae</taxon>
        <taxon>Devosia</taxon>
    </lineage>
</organism>
<dbReference type="PANTHER" id="PTHR24321">
    <property type="entry name" value="DEHYDROGENASES, SHORT CHAIN"/>
    <property type="match status" value="1"/>
</dbReference>
<protein>
    <submittedName>
        <fullName evidence="5">NAD(P)-dependent dehydrogenase, short-chain alcohol dehydrogenase family</fullName>
    </submittedName>
</protein>
<dbReference type="Gene3D" id="3.40.50.720">
    <property type="entry name" value="NAD(P)-binding Rossmann-like Domain"/>
    <property type="match status" value="1"/>
</dbReference>
<dbReference type="SUPFAM" id="SSF51735">
    <property type="entry name" value="NAD(P)-binding Rossmann-fold domains"/>
    <property type="match status" value="1"/>
</dbReference>
<dbReference type="InterPro" id="IPR002347">
    <property type="entry name" value="SDR_fam"/>
</dbReference>
<sequence length="260" mass="26941">MAFLDGKVALVTGAGSGIGKATALKLAREGAAVVVISRTKEEIDATAAEIEKAGGRALAIEGDTTDDAGMKAVVDTAIQTFGKLDIVVANAGINGVWAPIEKLTPDEWDKTITVNLKGTYLTLHHAVPALEKAGGGAIVVVSSINGTRTFTTAGASAYSVTKAGQVAMVQQLALELGQRKIRINAVCPGAIESEIDDNTDRRADEVEIPVEFPEGDIPLTDGKPGKAEDVADVIAFLVSDASRHVTGTPVWIDGGQSLLR</sequence>
<dbReference type="EMBL" id="FXWK01000001">
    <property type="protein sequence ID" value="SMQ61565.1"/>
    <property type="molecule type" value="Genomic_DNA"/>
</dbReference>
<keyword evidence="2" id="KW-0560">Oxidoreductase</keyword>
<reference evidence="6" key="1">
    <citation type="submission" date="2017-04" db="EMBL/GenBank/DDBJ databases">
        <authorList>
            <person name="Varghese N."/>
            <person name="Submissions S."/>
        </authorList>
    </citation>
    <scope>NUCLEOTIDE SEQUENCE [LARGE SCALE GENOMIC DNA]</scope>
</reference>
<dbReference type="PANTHER" id="PTHR24321:SF8">
    <property type="entry name" value="ESTRADIOL 17-BETA-DEHYDROGENASE 8-RELATED"/>
    <property type="match status" value="1"/>
</dbReference>
<dbReference type="NCBIfam" id="NF004203">
    <property type="entry name" value="PRK05653.2-4"/>
    <property type="match status" value="1"/>
</dbReference>
<keyword evidence="3" id="KW-0520">NAD</keyword>
<evidence type="ECO:0000313" key="5">
    <source>
        <dbReference type="EMBL" id="SMQ61565.1"/>
    </source>
</evidence>
<feature type="domain" description="Ketoreductase" evidence="4">
    <location>
        <begin position="7"/>
        <end position="194"/>
    </location>
</feature>
<dbReference type="SMART" id="SM00822">
    <property type="entry name" value="PKS_KR"/>
    <property type="match status" value="1"/>
</dbReference>
<dbReference type="InterPro" id="IPR057326">
    <property type="entry name" value="KR_dom"/>
</dbReference>
<evidence type="ECO:0000313" key="6">
    <source>
        <dbReference type="Proteomes" id="UP000194474"/>
    </source>
</evidence>
<dbReference type="NCBIfam" id="NF005559">
    <property type="entry name" value="PRK07231.1"/>
    <property type="match status" value="1"/>
</dbReference>
<dbReference type="OrthoDB" id="9812986at2"/>
<comment type="similarity">
    <text evidence="1">Belongs to the short-chain dehydrogenases/reductases (SDR) family.</text>
</comment>
<accession>A0A1Y6EG46</accession>
<gene>
    <name evidence="5" type="ORF">SAMN06295905_0539</name>
</gene>
<dbReference type="Proteomes" id="UP000194474">
    <property type="component" value="Unassembled WGS sequence"/>
</dbReference>
<dbReference type="GO" id="GO:0016491">
    <property type="term" value="F:oxidoreductase activity"/>
    <property type="evidence" value="ECO:0007669"/>
    <property type="project" value="UniProtKB-KW"/>
</dbReference>
<dbReference type="RefSeq" id="WP_086468992.1">
    <property type="nucleotide sequence ID" value="NZ_FXWK01000001.1"/>
</dbReference>
<dbReference type="CDD" id="cd05233">
    <property type="entry name" value="SDR_c"/>
    <property type="match status" value="1"/>
</dbReference>
<dbReference type="FunFam" id="3.40.50.720:FF:000084">
    <property type="entry name" value="Short-chain dehydrogenase reductase"/>
    <property type="match status" value="1"/>
</dbReference>
<keyword evidence="6" id="KW-1185">Reference proteome</keyword>
<name>A0A1Y6EG46_9HYPH</name>
<evidence type="ECO:0000256" key="2">
    <source>
        <dbReference type="ARBA" id="ARBA00023002"/>
    </source>
</evidence>